<reference evidence="2" key="1">
    <citation type="submission" date="2014-11" db="EMBL/GenBank/DDBJ databases">
        <authorList>
            <person name="Otto D Thomas"/>
            <person name="Naeem Raeece"/>
        </authorList>
    </citation>
    <scope>NUCLEOTIDE SEQUENCE</scope>
</reference>
<dbReference type="EMBL" id="CDMZ01001875">
    <property type="protein sequence ID" value="CEM38662.1"/>
    <property type="molecule type" value="Genomic_DNA"/>
</dbReference>
<dbReference type="VEuPathDB" id="CryptoDB:Cvel_5688"/>
<gene>
    <name evidence="2" type="ORF">Cvel_5688</name>
</gene>
<dbReference type="GO" id="GO:0003676">
    <property type="term" value="F:nucleic acid binding"/>
    <property type="evidence" value="ECO:0007669"/>
    <property type="project" value="InterPro"/>
</dbReference>
<organism evidence="2">
    <name type="scientific">Chromera velia CCMP2878</name>
    <dbReference type="NCBI Taxonomy" id="1169474"/>
    <lineage>
        <taxon>Eukaryota</taxon>
        <taxon>Sar</taxon>
        <taxon>Alveolata</taxon>
        <taxon>Colpodellida</taxon>
        <taxon>Chromeraceae</taxon>
        <taxon>Chromera</taxon>
    </lineage>
</organism>
<feature type="domain" description="Chromo" evidence="1">
    <location>
        <begin position="608"/>
        <end position="657"/>
    </location>
</feature>
<dbReference type="SMART" id="SM00298">
    <property type="entry name" value="CHROMO"/>
    <property type="match status" value="1"/>
</dbReference>
<dbReference type="SUPFAM" id="SSF53098">
    <property type="entry name" value="Ribonuclease H-like"/>
    <property type="match status" value="1"/>
</dbReference>
<name>A0A0G4H4G4_9ALVE</name>
<dbReference type="SUPFAM" id="SSF54160">
    <property type="entry name" value="Chromo domain-like"/>
    <property type="match status" value="1"/>
</dbReference>
<dbReference type="InterPro" id="IPR050951">
    <property type="entry name" value="Retrovirus_Pol_polyprotein"/>
</dbReference>
<dbReference type="InterPro" id="IPR012337">
    <property type="entry name" value="RNaseH-like_sf"/>
</dbReference>
<evidence type="ECO:0000313" key="2">
    <source>
        <dbReference type="EMBL" id="CEM38662.1"/>
    </source>
</evidence>
<proteinExistence type="predicted"/>
<dbReference type="PANTHER" id="PTHR37984">
    <property type="entry name" value="PROTEIN CBG26694"/>
    <property type="match status" value="1"/>
</dbReference>
<evidence type="ECO:0000259" key="1">
    <source>
        <dbReference type="PROSITE" id="PS50013"/>
    </source>
</evidence>
<dbReference type="CDD" id="cd00024">
    <property type="entry name" value="CD_CSD"/>
    <property type="match status" value="1"/>
</dbReference>
<accession>A0A0G4H4G4</accession>
<dbReference type="PROSITE" id="PS50013">
    <property type="entry name" value="CHROMO_2"/>
    <property type="match status" value="1"/>
</dbReference>
<dbReference type="InterPro" id="IPR000953">
    <property type="entry name" value="Chromo/chromo_shadow_dom"/>
</dbReference>
<protein>
    <recommendedName>
        <fullName evidence="1">Chromo domain-containing protein</fullName>
    </recommendedName>
</protein>
<dbReference type="InterPro" id="IPR023780">
    <property type="entry name" value="Chromo_domain"/>
</dbReference>
<dbReference type="InterPro" id="IPR036397">
    <property type="entry name" value="RNaseH_sf"/>
</dbReference>
<dbReference type="Gene3D" id="3.30.420.10">
    <property type="entry name" value="Ribonuclease H-like superfamily/Ribonuclease H"/>
    <property type="match status" value="1"/>
</dbReference>
<sequence>MTVLDLNEDYDVVLGMLFCETFKPLPDFEAKSLFIAADRSPSGSQFTLYNSEIYHIPGAKPEPLTRREIHRLSKKESTTFRCYRLEVRPLPSVSSPLEVNRIQGATTQKPPPLSSFTSDHLVNSDDYTDFRREVQREGMRPGMRKVLEKHFSIFPNEIPTLPPKREVECHIKLEPDHKSLENLEKSFEHCSLRVRRWIEFLEEVAVPIKYIPGRANIVADVLSRNPPPLVQSSPSAPLSSVRVRQPILLTVSQADGPDDDEVPGLEPEYEDEGAVVGETRSLGGGHGSTEQRQCWTTLKVEGDVELQRRCREAYANDPWFVPVHAHLKNSPNKLPSPHLVPRLKGLSLRDGLLFRGDRLCVPRSQRMALIRESHSSPESTYFGTLHTLSGTHLSFSTTAYHDTPGSAERMNQTIEEALRCLVETQHHRWAEFIPSLEFVYNTSVQIGTGRSPFQLEHGREPLTLPALSLSPSVQPSPEASNFLKEHREAIESARASLEAAQSSQIRNANRRRRPTDDIKVGGYVLVHRSWWATAAKPDVLLYSRKLDSLWFSPFKVTQFDQSRDNFEVALPVGSRKDPHVHTSLCKLYYHEGRGRPAVRLPSWADEEYEVKKVLGVRGRGRGTQYRVQWVGFPESEASWEPVSHLRNAKEKIEEFKR</sequence>
<dbReference type="AlphaFoldDB" id="A0A0G4H4G4"/>
<dbReference type="PhylomeDB" id="A0A0G4H4G4"/>
<dbReference type="Pfam" id="PF00385">
    <property type="entry name" value="Chromo"/>
    <property type="match status" value="1"/>
</dbReference>
<dbReference type="InterPro" id="IPR016197">
    <property type="entry name" value="Chromo-like_dom_sf"/>
</dbReference>
<dbReference type="Gene3D" id="2.40.50.40">
    <property type="match status" value="1"/>
</dbReference>
<dbReference type="PANTHER" id="PTHR37984:SF5">
    <property type="entry name" value="PROTEIN NYNRIN-LIKE"/>
    <property type="match status" value="1"/>
</dbReference>